<organism evidence="2 3">
    <name type="scientific">Rubripirellula reticaptiva</name>
    <dbReference type="NCBI Taxonomy" id="2528013"/>
    <lineage>
        <taxon>Bacteria</taxon>
        <taxon>Pseudomonadati</taxon>
        <taxon>Planctomycetota</taxon>
        <taxon>Planctomycetia</taxon>
        <taxon>Pirellulales</taxon>
        <taxon>Pirellulaceae</taxon>
        <taxon>Rubripirellula</taxon>
    </lineage>
</organism>
<proteinExistence type="predicted"/>
<name>A0A5C6ER96_9BACT</name>
<keyword evidence="1" id="KW-0472">Membrane</keyword>
<dbReference type="Proteomes" id="UP000317977">
    <property type="component" value="Unassembled WGS sequence"/>
</dbReference>
<dbReference type="RefSeq" id="WP_146534813.1">
    <property type="nucleotide sequence ID" value="NZ_SJPX01000003.1"/>
</dbReference>
<feature type="transmembrane region" description="Helical" evidence="1">
    <location>
        <begin position="93"/>
        <end position="111"/>
    </location>
</feature>
<dbReference type="AlphaFoldDB" id="A0A5C6ER96"/>
<comment type="caution">
    <text evidence="2">The sequence shown here is derived from an EMBL/GenBank/DDBJ whole genome shotgun (WGS) entry which is preliminary data.</text>
</comment>
<feature type="transmembrane region" description="Helical" evidence="1">
    <location>
        <begin position="68"/>
        <end position="86"/>
    </location>
</feature>
<feature type="transmembrane region" description="Helical" evidence="1">
    <location>
        <begin position="28"/>
        <end position="56"/>
    </location>
</feature>
<evidence type="ECO:0000313" key="3">
    <source>
        <dbReference type="Proteomes" id="UP000317977"/>
    </source>
</evidence>
<sequence>MTPSQTSRSDANHDGITLQSLRRFTATIGLWAFGVVAILGSVISLGLLIVVPLFSLENELWHRADNPHTLTNVIMYAAIGVTAIFAARSSDRIRFWLGVTAFVVCMLYGLYDLGLFHG</sequence>
<evidence type="ECO:0000256" key="1">
    <source>
        <dbReference type="SAM" id="Phobius"/>
    </source>
</evidence>
<keyword evidence="1" id="KW-0812">Transmembrane</keyword>
<accession>A0A5C6ER96</accession>
<gene>
    <name evidence="2" type="ORF">Poly59_30500</name>
</gene>
<keyword evidence="3" id="KW-1185">Reference proteome</keyword>
<dbReference type="EMBL" id="SJPX01000003">
    <property type="protein sequence ID" value="TWU51458.1"/>
    <property type="molecule type" value="Genomic_DNA"/>
</dbReference>
<dbReference type="OrthoDB" id="282873at2"/>
<protein>
    <submittedName>
        <fullName evidence="2">Uncharacterized protein</fullName>
    </submittedName>
</protein>
<keyword evidence="1" id="KW-1133">Transmembrane helix</keyword>
<evidence type="ECO:0000313" key="2">
    <source>
        <dbReference type="EMBL" id="TWU51458.1"/>
    </source>
</evidence>
<reference evidence="2 3" key="1">
    <citation type="submission" date="2019-02" db="EMBL/GenBank/DDBJ databases">
        <title>Deep-cultivation of Planctomycetes and their phenomic and genomic characterization uncovers novel biology.</title>
        <authorList>
            <person name="Wiegand S."/>
            <person name="Jogler M."/>
            <person name="Boedeker C."/>
            <person name="Pinto D."/>
            <person name="Vollmers J."/>
            <person name="Rivas-Marin E."/>
            <person name="Kohn T."/>
            <person name="Peeters S.H."/>
            <person name="Heuer A."/>
            <person name="Rast P."/>
            <person name="Oberbeckmann S."/>
            <person name="Bunk B."/>
            <person name="Jeske O."/>
            <person name="Meyerdierks A."/>
            <person name="Storesund J.E."/>
            <person name="Kallscheuer N."/>
            <person name="Luecker S."/>
            <person name="Lage O.M."/>
            <person name="Pohl T."/>
            <person name="Merkel B.J."/>
            <person name="Hornburger P."/>
            <person name="Mueller R.-W."/>
            <person name="Bruemmer F."/>
            <person name="Labrenz M."/>
            <person name="Spormann A.M."/>
            <person name="Op Den Camp H."/>
            <person name="Overmann J."/>
            <person name="Amann R."/>
            <person name="Jetten M.S.M."/>
            <person name="Mascher T."/>
            <person name="Medema M.H."/>
            <person name="Devos D.P."/>
            <person name="Kaster A.-K."/>
            <person name="Ovreas L."/>
            <person name="Rohde M."/>
            <person name="Galperin M.Y."/>
            <person name="Jogler C."/>
        </authorList>
    </citation>
    <scope>NUCLEOTIDE SEQUENCE [LARGE SCALE GENOMIC DNA]</scope>
    <source>
        <strain evidence="2 3">Poly59</strain>
    </source>
</reference>